<sequence length="166" mass="18996">MSTAVAKQHILQSVDWSRFDLEGWLQQFGAWLYTNTSSSGRTVNPIAVAMDNAVKVKKSKKLNTDQQLQIIADYLTGDYLPPKPRKTKMTCEIDDNEARAVQRLVLDLQGQSEVLDDWMDAIISRYFYSCSWSEMVTDERSQLDARMDVKCGLAALHSRYGFIEYI</sequence>
<dbReference type="STRING" id="1226327.SAMN05421732_101126"/>
<name>A0A1G6GMU8_9GAMM</name>
<dbReference type="Proteomes" id="UP000243468">
    <property type="component" value="Unassembled WGS sequence"/>
</dbReference>
<evidence type="ECO:0000313" key="1">
    <source>
        <dbReference type="EMBL" id="SDB83312.1"/>
    </source>
</evidence>
<dbReference type="RefSeq" id="WP_092818212.1">
    <property type="nucleotide sequence ID" value="NZ_BAABKJ010000007.1"/>
</dbReference>
<organism evidence="1 2">
    <name type="scientific">Acinetobacter kookii</name>
    <dbReference type="NCBI Taxonomy" id="1226327"/>
    <lineage>
        <taxon>Bacteria</taxon>
        <taxon>Pseudomonadati</taxon>
        <taxon>Pseudomonadota</taxon>
        <taxon>Gammaproteobacteria</taxon>
        <taxon>Moraxellales</taxon>
        <taxon>Moraxellaceae</taxon>
        <taxon>Acinetobacter</taxon>
    </lineage>
</organism>
<evidence type="ECO:0000313" key="2">
    <source>
        <dbReference type="Proteomes" id="UP000243468"/>
    </source>
</evidence>
<protein>
    <recommendedName>
        <fullName evidence="3">Phage antitermination protein Q</fullName>
    </recommendedName>
</protein>
<evidence type="ECO:0008006" key="3">
    <source>
        <dbReference type="Google" id="ProtNLM"/>
    </source>
</evidence>
<accession>A0A1G6GMU8</accession>
<proteinExistence type="predicted"/>
<reference evidence="2" key="1">
    <citation type="submission" date="2016-09" db="EMBL/GenBank/DDBJ databases">
        <authorList>
            <person name="Varghese N."/>
            <person name="Submissions S."/>
        </authorList>
    </citation>
    <scope>NUCLEOTIDE SEQUENCE [LARGE SCALE GENOMIC DNA]</scope>
    <source>
        <strain evidence="2">ANC 4667</strain>
    </source>
</reference>
<dbReference type="AlphaFoldDB" id="A0A1G6GMU8"/>
<dbReference type="OrthoDB" id="6701956at2"/>
<keyword evidence="2" id="KW-1185">Reference proteome</keyword>
<gene>
    <name evidence="1" type="ORF">SAMN05421732_101126</name>
</gene>
<dbReference type="EMBL" id="FMYO01000001">
    <property type="protein sequence ID" value="SDB83312.1"/>
    <property type="molecule type" value="Genomic_DNA"/>
</dbReference>